<dbReference type="PROSITE" id="PS50885">
    <property type="entry name" value="HAMP"/>
    <property type="match status" value="1"/>
</dbReference>
<evidence type="ECO:0000256" key="6">
    <source>
        <dbReference type="ARBA" id="ARBA00023136"/>
    </source>
</evidence>
<dbReference type="InterPro" id="IPR004090">
    <property type="entry name" value="Chemotax_Me-accpt_rcpt"/>
</dbReference>
<dbReference type="SMART" id="SM00283">
    <property type="entry name" value="MA"/>
    <property type="match status" value="1"/>
</dbReference>
<name>A0A2K9NE22_9PROT</name>
<evidence type="ECO:0000256" key="2">
    <source>
        <dbReference type="ARBA" id="ARBA00022475"/>
    </source>
</evidence>
<dbReference type="PANTHER" id="PTHR32089">
    <property type="entry name" value="METHYL-ACCEPTING CHEMOTAXIS PROTEIN MCPB"/>
    <property type="match status" value="1"/>
</dbReference>
<dbReference type="KEGG" id="ncb:C0V82_14745"/>
<dbReference type="PRINTS" id="PR00260">
    <property type="entry name" value="CHEMTRNSDUCR"/>
</dbReference>
<dbReference type="OrthoDB" id="8320983at2"/>
<dbReference type="SMART" id="SM00304">
    <property type="entry name" value="HAMP"/>
    <property type="match status" value="2"/>
</dbReference>
<keyword evidence="3" id="KW-0997">Cell inner membrane</keyword>
<dbReference type="SUPFAM" id="SSF103190">
    <property type="entry name" value="Sensory domain-like"/>
    <property type="match status" value="1"/>
</dbReference>
<keyword evidence="10" id="KW-1185">Reference proteome</keyword>
<evidence type="ECO:0000256" key="7">
    <source>
        <dbReference type="ARBA" id="ARBA00023224"/>
    </source>
</evidence>
<keyword evidence="2" id="KW-1003">Cell membrane</keyword>
<dbReference type="PROSITE" id="PS50192">
    <property type="entry name" value="T_SNARE"/>
    <property type="match status" value="1"/>
</dbReference>
<dbReference type="Gene3D" id="1.10.287.950">
    <property type="entry name" value="Methyl-accepting chemotaxis protein"/>
    <property type="match status" value="1"/>
</dbReference>
<dbReference type="Gene3D" id="6.10.340.10">
    <property type="match status" value="1"/>
</dbReference>
<comment type="subcellular location">
    <subcellularLocation>
        <location evidence="1">Cell inner membrane</location>
        <topology evidence="1">Multi-pass membrane protein</topology>
    </subcellularLocation>
</comment>
<evidence type="ECO:0000256" key="4">
    <source>
        <dbReference type="ARBA" id="ARBA00022692"/>
    </source>
</evidence>
<evidence type="ECO:0000256" key="5">
    <source>
        <dbReference type="ARBA" id="ARBA00022989"/>
    </source>
</evidence>
<dbReference type="PROSITE" id="PS50111">
    <property type="entry name" value="CHEMOTAXIS_TRANSDUC_2"/>
    <property type="match status" value="1"/>
</dbReference>
<comment type="similarity">
    <text evidence="8">Belongs to the methyl-accepting chemotaxis (MCP) protein family.</text>
</comment>
<dbReference type="InterPro" id="IPR003660">
    <property type="entry name" value="HAMP_dom"/>
</dbReference>
<dbReference type="InterPro" id="IPR000727">
    <property type="entry name" value="T_SNARE_dom"/>
</dbReference>
<organism evidence="9 10">
    <name type="scientific">Niveispirillum cyanobacteriorum</name>
    <dbReference type="NCBI Taxonomy" id="1612173"/>
    <lineage>
        <taxon>Bacteria</taxon>
        <taxon>Pseudomonadati</taxon>
        <taxon>Pseudomonadota</taxon>
        <taxon>Alphaproteobacteria</taxon>
        <taxon>Rhodospirillales</taxon>
        <taxon>Azospirillaceae</taxon>
        <taxon>Niveispirillum</taxon>
    </lineage>
</organism>
<dbReference type="InterPro" id="IPR009875">
    <property type="entry name" value="PilZ_domain"/>
</dbReference>
<dbReference type="GO" id="GO:0035438">
    <property type="term" value="F:cyclic-di-GMP binding"/>
    <property type="evidence" value="ECO:0007669"/>
    <property type="project" value="InterPro"/>
</dbReference>
<protein>
    <submittedName>
        <fullName evidence="9">Methyl-accepting chemotaxis protein</fullName>
    </submittedName>
</protein>
<keyword evidence="7" id="KW-0807">Transducer</keyword>
<accession>A0A2K9NE22</accession>
<evidence type="ECO:0000313" key="10">
    <source>
        <dbReference type="Proteomes" id="UP000234752"/>
    </source>
</evidence>
<dbReference type="SUPFAM" id="SSF58104">
    <property type="entry name" value="Methyl-accepting chemotaxis protein (MCP) signaling domain"/>
    <property type="match status" value="1"/>
</dbReference>
<reference evidence="9 10" key="1">
    <citation type="submission" date="2017-12" db="EMBL/GenBank/DDBJ databases">
        <title>Genomes of bacteria within cyanobacterial aggregates.</title>
        <authorList>
            <person name="Cai H."/>
        </authorList>
    </citation>
    <scope>NUCLEOTIDE SEQUENCE [LARGE SCALE GENOMIC DNA]</scope>
    <source>
        <strain evidence="9 10">TH16</strain>
    </source>
</reference>
<evidence type="ECO:0000313" key="9">
    <source>
        <dbReference type="EMBL" id="AUN31354.1"/>
    </source>
</evidence>
<keyword evidence="5" id="KW-1133">Transmembrane helix</keyword>
<dbReference type="InterPro" id="IPR029151">
    <property type="entry name" value="Sensor-like_sf"/>
</dbReference>
<evidence type="ECO:0000256" key="8">
    <source>
        <dbReference type="ARBA" id="ARBA00029447"/>
    </source>
</evidence>
<evidence type="ECO:0000256" key="3">
    <source>
        <dbReference type="ARBA" id="ARBA00022519"/>
    </source>
</evidence>
<dbReference type="PANTHER" id="PTHR32089:SF112">
    <property type="entry name" value="LYSOZYME-LIKE PROTEIN-RELATED"/>
    <property type="match status" value="1"/>
</dbReference>
<keyword evidence="4" id="KW-0812">Transmembrane</keyword>
<dbReference type="RefSeq" id="WP_102112960.1">
    <property type="nucleotide sequence ID" value="NZ_BMGN01000005.1"/>
</dbReference>
<dbReference type="Pfam" id="PF00015">
    <property type="entry name" value="MCPsignal"/>
    <property type="match status" value="1"/>
</dbReference>
<dbReference type="Gene3D" id="2.40.10.220">
    <property type="entry name" value="predicted glycosyltransferase like domains"/>
    <property type="match status" value="1"/>
</dbReference>
<sequence length="656" mass="68444">MLDLRRLPVAGKVTLFNALGLVVLGAITLTLGYMVMTGVMERQAVATQALSMRVAHSIVENGDDAYALADGKLSQGGRVLDGDMALVDAMAKATGGSATIFRGDTRVATTVLKEDGSRAVGTALAAGPARDAVLGAGQAYRGTVDILGHTYYAGYDPLKDKDGRVVGVLYVGLKKDDLLAEFNRGITWIALGALVLTIVMSVSALGLARWLLAPLGRLSARMDGMRQGRLDQPVPDLDKQDDVGEMARAVESFRLTLMEAEGLRREQEQQRQKAEQARIASLRTMADTVEDETRHAVDAVAAQTQSMDAEAKVMAAAADRMGNNAQNVAAAAEQALANAQTVASATNQLTASIGEITAQVAHASAVTRDSVAASAEAATAIEALSDSVTQIGGIADLIADIASQTNLLALNATIEAARAGEAGKGFAVVASEVKNLASQTARATEDIAQRIQGIGAVRDRAVTAVNDITHQIQQVDQVAAGIAAAMEEQSAATTEIARNVEQTADAAREVAARIAEVSAEAAQTDRCANDVQTAAHQMADSVEHLRETLVRVVRTASADVDRRRRPRFAVSIPCQVEQGGRSLSGQVVNLSEGGAMLAVEGITATPGVLLLAGLRLPFRTPEQAQGAGHVKFTLTEAEATAFRNRFAGLTAGAVAA</sequence>
<dbReference type="Pfam" id="PF07238">
    <property type="entry name" value="PilZ"/>
    <property type="match status" value="1"/>
</dbReference>
<dbReference type="AlphaFoldDB" id="A0A2K9NE22"/>
<dbReference type="Pfam" id="PF17202">
    <property type="entry name" value="sCache_3_3"/>
    <property type="match status" value="1"/>
</dbReference>
<dbReference type="Pfam" id="PF00672">
    <property type="entry name" value="HAMP"/>
    <property type="match status" value="1"/>
</dbReference>
<dbReference type="InterPro" id="IPR033463">
    <property type="entry name" value="sCache_3"/>
</dbReference>
<dbReference type="Proteomes" id="UP000234752">
    <property type="component" value="Chromosome eg_1"/>
</dbReference>
<gene>
    <name evidence="9" type="ORF">C0V82_14745</name>
</gene>
<dbReference type="GO" id="GO:0005886">
    <property type="term" value="C:plasma membrane"/>
    <property type="evidence" value="ECO:0007669"/>
    <property type="project" value="UniProtKB-SubCell"/>
</dbReference>
<keyword evidence="6" id="KW-0472">Membrane</keyword>
<dbReference type="InterPro" id="IPR004089">
    <property type="entry name" value="MCPsignal_dom"/>
</dbReference>
<evidence type="ECO:0000256" key="1">
    <source>
        <dbReference type="ARBA" id="ARBA00004429"/>
    </source>
</evidence>
<dbReference type="GO" id="GO:0006935">
    <property type="term" value="P:chemotaxis"/>
    <property type="evidence" value="ECO:0007669"/>
    <property type="project" value="InterPro"/>
</dbReference>
<dbReference type="SUPFAM" id="SSF141371">
    <property type="entry name" value="PilZ domain-like"/>
    <property type="match status" value="1"/>
</dbReference>
<proteinExistence type="inferred from homology"/>
<dbReference type="GO" id="GO:0004888">
    <property type="term" value="F:transmembrane signaling receptor activity"/>
    <property type="evidence" value="ECO:0007669"/>
    <property type="project" value="InterPro"/>
</dbReference>
<dbReference type="EMBL" id="CP025611">
    <property type="protein sequence ID" value="AUN31354.1"/>
    <property type="molecule type" value="Genomic_DNA"/>
</dbReference>
<dbReference type="GO" id="GO:0007165">
    <property type="term" value="P:signal transduction"/>
    <property type="evidence" value="ECO:0007669"/>
    <property type="project" value="UniProtKB-KW"/>
</dbReference>